<feature type="domain" description="RRM" evidence="7">
    <location>
        <begin position="2"/>
        <end position="79"/>
    </location>
</feature>
<dbReference type="InterPro" id="IPR035979">
    <property type="entry name" value="RBD_domain_sf"/>
</dbReference>
<dbReference type="OrthoDB" id="21467at2759"/>
<evidence type="ECO:0000259" key="7">
    <source>
        <dbReference type="PROSITE" id="PS50102"/>
    </source>
</evidence>
<dbReference type="InterPro" id="IPR051106">
    <property type="entry name" value="RNA-bind/splicing_reg"/>
</dbReference>
<evidence type="ECO:0000256" key="2">
    <source>
        <dbReference type="ARBA" id="ARBA00022664"/>
    </source>
</evidence>
<keyword evidence="5" id="KW-0539">Nucleus</keyword>
<reference evidence="8" key="1">
    <citation type="submission" date="2006-10" db="EMBL/GenBank/DDBJ databases">
        <authorList>
            <person name="Amadeo P."/>
            <person name="Zhao Q."/>
            <person name="Wortman J."/>
            <person name="Fraser-Liggett C."/>
            <person name="Carlton J."/>
        </authorList>
    </citation>
    <scope>NUCLEOTIDE SEQUENCE</scope>
    <source>
        <strain evidence="8">G3</strain>
    </source>
</reference>
<dbReference type="InterPro" id="IPR000504">
    <property type="entry name" value="RRM_dom"/>
</dbReference>
<proteinExistence type="predicted"/>
<organism evidence="8 9">
    <name type="scientific">Trichomonas vaginalis (strain ATCC PRA-98 / G3)</name>
    <dbReference type="NCBI Taxonomy" id="412133"/>
    <lineage>
        <taxon>Eukaryota</taxon>
        <taxon>Metamonada</taxon>
        <taxon>Parabasalia</taxon>
        <taxon>Trichomonadida</taxon>
        <taxon>Trichomonadidae</taxon>
        <taxon>Trichomonas</taxon>
    </lineage>
</organism>
<evidence type="ECO:0000256" key="3">
    <source>
        <dbReference type="ARBA" id="ARBA00022884"/>
    </source>
</evidence>
<dbReference type="GO" id="GO:0003723">
    <property type="term" value="F:RNA binding"/>
    <property type="evidence" value="ECO:0007669"/>
    <property type="project" value="UniProtKB-UniRule"/>
</dbReference>
<dbReference type="VEuPathDB" id="TrichDB:TVAG_150510"/>
<evidence type="ECO:0000256" key="5">
    <source>
        <dbReference type="ARBA" id="ARBA00023242"/>
    </source>
</evidence>
<dbReference type="SMART" id="SM00360">
    <property type="entry name" value="RRM"/>
    <property type="match status" value="1"/>
</dbReference>
<dbReference type="VEuPathDB" id="TrichDB:TVAGG3_0978650"/>
<dbReference type="PANTHER" id="PTHR48028:SF4">
    <property type="entry name" value="SC35-LIKE SPLICING FACTOR"/>
    <property type="match status" value="1"/>
</dbReference>
<dbReference type="STRING" id="5722.A2DRV3"/>
<dbReference type="SMR" id="A2DRV3"/>
<accession>A2DRV3</accession>
<dbReference type="KEGG" id="tva:4774912"/>
<keyword evidence="3 6" id="KW-0694">RNA-binding</keyword>
<evidence type="ECO:0000256" key="6">
    <source>
        <dbReference type="PROSITE-ProRule" id="PRU00176"/>
    </source>
</evidence>
<dbReference type="Gene3D" id="3.30.70.330">
    <property type="match status" value="1"/>
</dbReference>
<keyword evidence="2" id="KW-0507">mRNA processing</keyword>
<evidence type="ECO:0000313" key="8">
    <source>
        <dbReference type="EMBL" id="EAY16900.1"/>
    </source>
</evidence>
<dbReference type="InParanoid" id="A2DRV3"/>
<gene>
    <name evidence="8" type="ORF">TVAG_150510</name>
</gene>
<dbReference type="SUPFAM" id="SSF54928">
    <property type="entry name" value="RNA-binding domain, RBD"/>
    <property type="match status" value="1"/>
</dbReference>
<dbReference type="GO" id="GO:0006397">
    <property type="term" value="P:mRNA processing"/>
    <property type="evidence" value="ECO:0007669"/>
    <property type="project" value="UniProtKB-KW"/>
</dbReference>
<evidence type="ECO:0000313" key="9">
    <source>
        <dbReference type="Proteomes" id="UP000001542"/>
    </source>
</evidence>
<dbReference type="GO" id="GO:0005634">
    <property type="term" value="C:nucleus"/>
    <property type="evidence" value="ECO:0007669"/>
    <property type="project" value="UniProtKB-SubCell"/>
</dbReference>
<evidence type="ECO:0000256" key="1">
    <source>
        <dbReference type="ARBA" id="ARBA00004123"/>
    </source>
</evidence>
<dbReference type="Proteomes" id="UP000001542">
    <property type="component" value="Unassembled WGS sequence"/>
</dbReference>
<protein>
    <recommendedName>
        <fullName evidence="7">RRM domain-containing protein</fullName>
    </recommendedName>
</protein>
<dbReference type="GO" id="GO:0008380">
    <property type="term" value="P:RNA splicing"/>
    <property type="evidence" value="ECO:0007669"/>
    <property type="project" value="UniProtKB-KW"/>
</dbReference>
<dbReference type="InterPro" id="IPR012677">
    <property type="entry name" value="Nucleotide-bd_a/b_plait_sf"/>
</dbReference>
<name>A2DRV3_TRIV3</name>
<dbReference type="PROSITE" id="PS50102">
    <property type="entry name" value="RRM"/>
    <property type="match status" value="1"/>
</dbReference>
<comment type="subcellular location">
    <subcellularLocation>
        <location evidence="1">Nucleus</location>
    </subcellularLocation>
</comment>
<dbReference type="Pfam" id="PF00076">
    <property type="entry name" value="RRM_1"/>
    <property type="match status" value="1"/>
</dbReference>
<dbReference type="RefSeq" id="XP_001329123.1">
    <property type="nucleotide sequence ID" value="XM_001329088.1"/>
</dbReference>
<keyword evidence="4" id="KW-0508">mRNA splicing</keyword>
<dbReference type="CDD" id="cd00590">
    <property type="entry name" value="RRM_SF"/>
    <property type="match status" value="1"/>
</dbReference>
<sequence>MSTIVVMNLHFRVNIDDLYTAFKPYGELTHCRMMINERHEPKGYAFLTFKRESEARKAVDMMDGFKMYGRKISASISTGKTAIKNPTF</sequence>
<dbReference type="EMBL" id="DS113237">
    <property type="protein sequence ID" value="EAY16900.1"/>
    <property type="molecule type" value="Genomic_DNA"/>
</dbReference>
<dbReference type="AlphaFoldDB" id="A2DRV3"/>
<evidence type="ECO:0000256" key="4">
    <source>
        <dbReference type="ARBA" id="ARBA00023187"/>
    </source>
</evidence>
<dbReference type="PANTHER" id="PTHR48028">
    <property type="entry name" value="GLYCINE-RICH RNA-BINDING PROTEIN RZ1A"/>
    <property type="match status" value="1"/>
</dbReference>
<reference evidence="8" key="2">
    <citation type="journal article" date="2007" name="Science">
        <title>Draft genome sequence of the sexually transmitted pathogen Trichomonas vaginalis.</title>
        <authorList>
            <person name="Carlton J.M."/>
            <person name="Hirt R.P."/>
            <person name="Silva J.C."/>
            <person name="Delcher A.L."/>
            <person name="Schatz M."/>
            <person name="Zhao Q."/>
            <person name="Wortman J.R."/>
            <person name="Bidwell S.L."/>
            <person name="Alsmark U.C.M."/>
            <person name="Besteiro S."/>
            <person name="Sicheritz-Ponten T."/>
            <person name="Noel C.J."/>
            <person name="Dacks J.B."/>
            <person name="Foster P.G."/>
            <person name="Simillion C."/>
            <person name="Van de Peer Y."/>
            <person name="Miranda-Saavedra D."/>
            <person name="Barton G.J."/>
            <person name="Westrop G.D."/>
            <person name="Mueller S."/>
            <person name="Dessi D."/>
            <person name="Fiori P.L."/>
            <person name="Ren Q."/>
            <person name="Paulsen I."/>
            <person name="Zhang H."/>
            <person name="Bastida-Corcuera F.D."/>
            <person name="Simoes-Barbosa A."/>
            <person name="Brown M.T."/>
            <person name="Hayes R.D."/>
            <person name="Mukherjee M."/>
            <person name="Okumura C.Y."/>
            <person name="Schneider R."/>
            <person name="Smith A.J."/>
            <person name="Vanacova S."/>
            <person name="Villalvazo M."/>
            <person name="Haas B.J."/>
            <person name="Pertea M."/>
            <person name="Feldblyum T.V."/>
            <person name="Utterback T.R."/>
            <person name="Shu C.L."/>
            <person name="Osoegawa K."/>
            <person name="de Jong P.J."/>
            <person name="Hrdy I."/>
            <person name="Horvathova L."/>
            <person name="Zubacova Z."/>
            <person name="Dolezal P."/>
            <person name="Malik S.B."/>
            <person name="Logsdon J.M. Jr."/>
            <person name="Henze K."/>
            <person name="Gupta A."/>
            <person name="Wang C.C."/>
            <person name="Dunne R.L."/>
            <person name="Upcroft J.A."/>
            <person name="Upcroft P."/>
            <person name="White O."/>
            <person name="Salzberg S.L."/>
            <person name="Tang P."/>
            <person name="Chiu C.-H."/>
            <person name="Lee Y.-S."/>
            <person name="Embley T.M."/>
            <person name="Coombs G.H."/>
            <person name="Mottram J.C."/>
            <person name="Tachezy J."/>
            <person name="Fraser-Liggett C.M."/>
            <person name="Johnson P.J."/>
        </authorList>
    </citation>
    <scope>NUCLEOTIDE SEQUENCE [LARGE SCALE GENOMIC DNA]</scope>
    <source>
        <strain evidence="8">G3</strain>
    </source>
</reference>
<dbReference type="FunFam" id="3.30.70.330:FF:001591">
    <property type="match status" value="1"/>
</dbReference>
<keyword evidence="9" id="KW-1185">Reference proteome</keyword>